<name>A0A1G7WSM6_9FLAO</name>
<keyword evidence="11 13" id="KW-0961">Cell wall biogenesis/degradation</keyword>
<dbReference type="Proteomes" id="UP000199296">
    <property type="component" value="Unassembled WGS sequence"/>
</dbReference>
<comment type="catalytic activity">
    <reaction evidence="12 13">
        <text>2 D-alanine + ATP = D-alanyl-D-alanine + ADP + phosphate + H(+)</text>
        <dbReference type="Rhea" id="RHEA:11224"/>
        <dbReference type="ChEBI" id="CHEBI:15378"/>
        <dbReference type="ChEBI" id="CHEBI:30616"/>
        <dbReference type="ChEBI" id="CHEBI:43474"/>
        <dbReference type="ChEBI" id="CHEBI:57416"/>
        <dbReference type="ChEBI" id="CHEBI:57822"/>
        <dbReference type="ChEBI" id="CHEBI:456216"/>
        <dbReference type="EC" id="6.3.2.4"/>
    </reaction>
</comment>
<dbReference type="GO" id="GO:0005524">
    <property type="term" value="F:ATP binding"/>
    <property type="evidence" value="ECO:0007669"/>
    <property type="project" value="UniProtKB-UniRule"/>
</dbReference>
<keyword evidence="9 13" id="KW-0133">Cell shape</keyword>
<feature type="active site" evidence="14">
    <location>
        <position position="15"/>
    </location>
</feature>
<keyword evidence="19" id="KW-1185">Reference proteome</keyword>
<dbReference type="InterPro" id="IPR013815">
    <property type="entry name" value="ATP_grasp_subdomain_1"/>
</dbReference>
<dbReference type="InterPro" id="IPR016185">
    <property type="entry name" value="PreATP-grasp_dom_sf"/>
</dbReference>
<dbReference type="EMBL" id="FNCW01000006">
    <property type="protein sequence ID" value="SDG74904.1"/>
    <property type="molecule type" value="Genomic_DNA"/>
</dbReference>
<comment type="function">
    <text evidence="13">Cell wall formation.</text>
</comment>
<evidence type="ECO:0000256" key="1">
    <source>
        <dbReference type="ARBA" id="ARBA00001936"/>
    </source>
</evidence>
<evidence type="ECO:0000256" key="5">
    <source>
        <dbReference type="ARBA" id="ARBA00022490"/>
    </source>
</evidence>
<dbReference type="Gene3D" id="3.30.1490.20">
    <property type="entry name" value="ATP-grasp fold, A domain"/>
    <property type="match status" value="1"/>
</dbReference>
<organism evidence="18 19">
    <name type="scientific">Psychroflexus sediminis</name>
    <dbReference type="NCBI Taxonomy" id="470826"/>
    <lineage>
        <taxon>Bacteria</taxon>
        <taxon>Pseudomonadati</taxon>
        <taxon>Bacteroidota</taxon>
        <taxon>Flavobacteriia</taxon>
        <taxon>Flavobacteriales</taxon>
        <taxon>Flavobacteriaceae</taxon>
        <taxon>Psychroflexus</taxon>
    </lineage>
</organism>
<evidence type="ECO:0000256" key="6">
    <source>
        <dbReference type="ARBA" id="ARBA00022598"/>
    </source>
</evidence>
<dbReference type="OrthoDB" id="9813261at2"/>
<evidence type="ECO:0000256" key="10">
    <source>
        <dbReference type="ARBA" id="ARBA00022984"/>
    </source>
</evidence>
<dbReference type="GO" id="GO:0071555">
    <property type="term" value="P:cell wall organization"/>
    <property type="evidence" value="ECO:0007669"/>
    <property type="project" value="UniProtKB-KW"/>
</dbReference>
<dbReference type="NCBIfam" id="TIGR01205">
    <property type="entry name" value="D_ala_D_alaTIGR"/>
    <property type="match status" value="1"/>
</dbReference>
<proteinExistence type="inferred from homology"/>
<keyword evidence="15" id="KW-0479">Metal-binding</keyword>
<dbReference type="InterPro" id="IPR011095">
    <property type="entry name" value="Dala_Dala_lig_C"/>
</dbReference>
<accession>A0A1G7WSM6</accession>
<feature type="binding site" evidence="15">
    <location>
        <position position="290"/>
    </location>
    <ligand>
        <name>Mg(2+)</name>
        <dbReference type="ChEBI" id="CHEBI:18420"/>
        <label>2</label>
    </ligand>
</feature>
<dbReference type="EC" id="6.3.2.4" evidence="4 13"/>
<feature type="binding site" evidence="15">
    <location>
        <position position="288"/>
    </location>
    <ligand>
        <name>Mg(2+)</name>
        <dbReference type="ChEBI" id="CHEBI:18420"/>
        <label>2</label>
    </ligand>
</feature>
<keyword evidence="15" id="KW-0464">Manganese</keyword>
<sequence length="329" mass="36528">MNKTIAVAMGGYSSEAAISLKSGEVVYKHLSANSNFEVYRAHILKDNWFIKTDSGQEFSIDKSNFSVDIEGQRVYFDCVFNTIHGTPGEDGLFQGYLQTLQIPQTACDYYQAALTFNKRDCISVLKAYGIKTAKNIYVNKGDDIDPQAIVDHVGLPCFVKANRAGSSYGISKVKRVEDILSALEHSFKEDEEVIIESFLDGREVSVGVINIGNETQALPVTEIISENEFFDFEAKYMGKSKEITPANLTKAQTEEVQNLAVKIFKLLKLKGLTRSEFIFHNNQPHFLECNACPGLTEASILPQQAKAAGISLQELFTNAVEVAFKNFES</sequence>
<evidence type="ECO:0000259" key="17">
    <source>
        <dbReference type="PROSITE" id="PS50975"/>
    </source>
</evidence>
<protein>
    <recommendedName>
        <fullName evidence="4 13">D-alanine--D-alanine ligase</fullName>
        <ecNumber evidence="4 13">6.3.2.4</ecNumber>
    </recommendedName>
    <alternativeName>
        <fullName evidence="13">D-Ala-D-Ala ligase</fullName>
    </alternativeName>
    <alternativeName>
        <fullName evidence="13">D-alanylalanine synthetase</fullName>
    </alternativeName>
</protein>
<comment type="subcellular location">
    <subcellularLocation>
        <location evidence="2 13">Cytoplasm</location>
    </subcellularLocation>
</comment>
<dbReference type="InterPro" id="IPR000291">
    <property type="entry name" value="D-Ala_lig_Van_CS"/>
</dbReference>
<feature type="active site" evidence="14">
    <location>
        <position position="299"/>
    </location>
</feature>
<gene>
    <name evidence="13" type="primary">ddl</name>
    <name evidence="18" type="ORF">SAMN04488027_106102</name>
</gene>
<dbReference type="SUPFAM" id="SSF52440">
    <property type="entry name" value="PreATP-grasp domain"/>
    <property type="match status" value="1"/>
</dbReference>
<evidence type="ECO:0000256" key="7">
    <source>
        <dbReference type="ARBA" id="ARBA00022741"/>
    </source>
</evidence>
<feature type="domain" description="ATP-grasp" evidence="17">
    <location>
        <begin position="122"/>
        <end position="321"/>
    </location>
</feature>
<dbReference type="Gene3D" id="3.40.50.20">
    <property type="match status" value="1"/>
</dbReference>
<dbReference type="PANTHER" id="PTHR23132:SF23">
    <property type="entry name" value="D-ALANINE--D-ALANINE LIGASE B"/>
    <property type="match status" value="1"/>
</dbReference>
<dbReference type="InterPro" id="IPR011127">
    <property type="entry name" value="Dala_Dala_lig_N"/>
</dbReference>
<dbReference type="PANTHER" id="PTHR23132">
    <property type="entry name" value="D-ALANINE--D-ALANINE LIGASE"/>
    <property type="match status" value="1"/>
</dbReference>
<dbReference type="AlphaFoldDB" id="A0A1G7WSM6"/>
<dbReference type="GO" id="GO:0046872">
    <property type="term" value="F:metal ion binding"/>
    <property type="evidence" value="ECO:0007669"/>
    <property type="project" value="UniProtKB-KW"/>
</dbReference>
<dbReference type="STRING" id="470826.SAMN04488027_106102"/>
<dbReference type="GO" id="GO:0008360">
    <property type="term" value="P:regulation of cell shape"/>
    <property type="evidence" value="ECO:0007669"/>
    <property type="project" value="UniProtKB-KW"/>
</dbReference>
<dbReference type="GO" id="GO:0005737">
    <property type="term" value="C:cytoplasm"/>
    <property type="evidence" value="ECO:0007669"/>
    <property type="project" value="UniProtKB-SubCell"/>
</dbReference>
<dbReference type="InterPro" id="IPR005905">
    <property type="entry name" value="D_ala_D_ala"/>
</dbReference>
<evidence type="ECO:0000256" key="13">
    <source>
        <dbReference type="HAMAP-Rule" id="MF_00047"/>
    </source>
</evidence>
<dbReference type="GO" id="GO:0009252">
    <property type="term" value="P:peptidoglycan biosynthetic process"/>
    <property type="evidence" value="ECO:0007669"/>
    <property type="project" value="UniProtKB-UniRule"/>
</dbReference>
<dbReference type="UniPathway" id="UPA00219"/>
<feature type="active site" evidence="14">
    <location>
        <position position="166"/>
    </location>
</feature>
<keyword evidence="15" id="KW-0460">Magnesium</keyword>
<reference evidence="18 19" key="1">
    <citation type="submission" date="2016-10" db="EMBL/GenBank/DDBJ databases">
        <authorList>
            <person name="de Groot N.N."/>
        </authorList>
    </citation>
    <scope>NUCLEOTIDE SEQUENCE [LARGE SCALE GENOMIC DNA]</scope>
    <source>
        <strain evidence="18 19">DSM 19803</strain>
    </source>
</reference>
<evidence type="ECO:0000256" key="2">
    <source>
        <dbReference type="ARBA" id="ARBA00004496"/>
    </source>
</evidence>
<evidence type="ECO:0000256" key="9">
    <source>
        <dbReference type="ARBA" id="ARBA00022960"/>
    </source>
</evidence>
<evidence type="ECO:0000256" key="4">
    <source>
        <dbReference type="ARBA" id="ARBA00012216"/>
    </source>
</evidence>
<evidence type="ECO:0000256" key="3">
    <source>
        <dbReference type="ARBA" id="ARBA00010871"/>
    </source>
</evidence>
<comment type="cofactor">
    <cofactor evidence="15">
        <name>Mg(2+)</name>
        <dbReference type="ChEBI" id="CHEBI:18420"/>
    </cofactor>
    <cofactor evidence="15">
        <name>Mn(2+)</name>
        <dbReference type="ChEBI" id="CHEBI:29035"/>
    </cofactor>
    <text evidence="15">Binds 2 magnesium or manganese ions per subunit.</text>
</comment>
<dbReference type="Pfam" id="PF01820">
    <property type="entry name" value="Dala_Dala_lig_N"/>
    <property type="match status" value="1"/>
</dbReference>
<evidence type="ECO:0000313" key="18">
    <source>
        <dbReference type="EMBL" id="SDG74904.1"/>
    </source>
</evidence>
<keyword evidence="10 13" id="KW-0573">Peptidoglycan synthesis</keyword>
<comment type="similarity">
    <text evidence="3 13">Belongs to the D-alanine--D-alanine ligase family.</text>
</comment>
<dbReference type="GO" id="GO:0008716">
    <property type="term" value="F:D-alanine-D-alanine ligase activity"/>
    <property type="evidence" value="ECO:0007669"/>
    <property type="project" value="UniProtKB-UniRule"/>
</dbReference>
<dbReference type="HAMAP" id="MF_00047">
    <property type="entry name" value="Dala_Dala_lig"/>
    <property type="match status" value="1"/>
</dbReference>
<dbReference type="SUPFAM" id="SSF56059">
    <property type="entry name" value="Glutathione synthetase ATP-binding domain-like"/>
    <property type="match status" value="1"/>
</dbReference>
<keyword evidence="5 13" id="KW-0963">Cytoplasm</keyword>
<dbReference type="RefSeq" id="WP_093367838.1">
    <property type="nucleotide sequence ID" value="NZ_FNCW01000006.1"/>
</dbReference>
<comment type="pathway">
    <text evidence="13">Cell wall biogenesis; peptidoglycan biosynthesis.</text>
</comment>
<dbReference type="PIRSF" id="PIRSF039102">
    <property type="entry name" value="Ddl/VanB"/>
    <property type="match status" value="1"/>
</dbReference>
<dbReference type="NCBIfam" id="NF002378">
    <property type="entry name" value="PRK01372.1"/>
    <property type="match status" value="1"/>
</dbReference>
<keyword evidence="7 16" id="KW-0547">Nucleotide-binding</keyword>
<evidence type="ECO:0000313" key="19">
    <source>
        <dbReference type="Proteomes" id="UP000199296"/>
    </source>
</evidence>
<evidence type="ECO:0000256" key="11">
    <source>
        <dbReference type="ARBA" id="ARBA00023316"/>
    </source>
</evidence>
<dbReference type="InterPro" id="IPR011761">
    <property type="entry name" value="ATP-grasp"/>
</dbReference>
<feature type="binding site" evidence="15">
    <location>
        <position position="288"/>
    </location>
    <ligand>
        <name>Mg(2+)</name>
        <dbReference type="ChEBI" id="CHEBI:18420"/>
        <label>1</label>
    </ligand>
</feature>
<evidence type="ECO:0000256" key="16">
    <source>
        <dbReference type="PROSITE-ProRule" id="PRU00409"/>
    </source>
</evidence>
<dbReference type="Gene3D" id="3.30.470.20">
    <property type="entry name" value="ATP-grasp fold, B domain"/>
    <property type="match status" value="1"/>
</dbReference>
<evidence type="ECO:0000256" key="12">
    <source>
        <dbReference type="ARBA" id="ARBA00047614"/>
    </source>
</evidence>
<keyword evidence="6 13" id="KW-0436">Ligase</keyword>
<keyword evidence="8 16" id="KW-0067">ATP-binding</keyword>
<evidence type="ECO:0000256" key="8">
    <source>
        <dbReference type="ARBA" id="ARBA00022840"/>
    </source>
</evidence>
<dbReference type="PROSITE" id="PS50975">
    <property type="entry name" value="ATP_GRASP"/>
    <property type="match status" value="1"/>
</dbReference>
<dbReference type="PROSITE" id="PS00843">
    <property type="entry name" value="DALA_DALA_LIGASE_1"/>
    <property type="match status" value="1"/>
</dbReference>
<dbReference type="NCBIfam" id="NF002527">
    <property type="entry name" value="PRK01966.1-3"/>
    <property type="match status" value="1"/>
</dbReference>
<evidence type="ECO:0000256" key="15">
    <source>
        <dbReference type="PIRSR" id="PIRSR039102-3"/>
    </source>
</evidence>
<dbReference type="Pfam" id="PF07478">
    <property type="entry name" value="Dala_Dala_lig_C"/>
    <property type="match status" value="1"/>
</dbReference>
<evidence type="ECO:0000256" key="14">
    <source>
        <dbReference type="PIRSR" id="PIRSR039102-1"/>
    </source>
</evidence>
<comment type="cofactor">
    <cofactor evidence="1">
        <name>Mn(2+)</name>
        <dbReference type="ChEBI" id="CHEBI:29035"/>
    </cofactor>
</comment>